<proteinExistence type="predicted"/>
<organism evidence="1">
    <name type="scientific">marine sediment metagenome</name>
    <dbReference type="NCBI Taxonomy" id="412755"/>
    <lineage>
        <taxon>unclassified sequences</taxon>
        <taxon>metagenomes</taxon>
        <taxon>ecological metagenomes</taxon>
    </lineage>
</organism>
<protein>
    <submittedName>
        <fullName evidence="1">Uncharacterized protein</fullName>
    </submittedName>
</protein>
<gene>
    <name evidence="1" type="ORF">LCGC14_3016090</name>
</gene>
<name>A0A0F8WX70_9ZZZZ</name>
<reference evidence="1" key="1">
    <citation type="journal article" date="2015" name="Nature">
        <title>Complex archaea that bridge the gap between prokaryotes and eukaryotes.</title>
        <authorList>
            <person name="Spang A."/>
            <person name="Saw J.H."/>
            <person name="Jorgensen S.L."/>
            <person name="Zaremba-Niedzwiedzka K."/>
            <person name="Martijn J."/>
            <person name="Lind A.E."/>
            <person name="van Eijk R."/>
            <person name="Schleper C."/>
            <person name="Guy L."/>
            <person name="Ettema T.J."/>
        </authorList>
    </citation>
    <scope>NUCLEOTIDE SEQUENCE</scope>
</reference>
<comment type="caution">
    <text evidence="1">The sequence shown here is derived from an EMBL/GenBank/DDBJ whole genome shotgun (WGS) entry which is preliminary data.</text>
</comment>
<dbReference type="AlphaFoldDB" id="A0A0F8WX70"/>
<dbReference type="EMBL" id="LAZR01062563">
    <property type="protein sequence ID" value="KKK61263.1"/>
    <property type="molecule type" value="Genomic_DNA"/>
</dbReference>
<evidence type="ECO:0000313" key="1">
    <source>
        <dbReference type="EMBL" id="KKK61263.1"/>
    </source>
</evidence>
<accession>A0A0F8WX70</accession>
<sequence>MDLKLTLQEKTVPAIRKKTNRVGIWKDKVYTKQILEYVEHSLRDDEKVVYKTIFDSLVAEFNIKGINEIMLLDLAVTDYIRVKRLHLILK</sequence>
<feature type="non-terminal residue" evidence="1">
    <location>
        <position position="90"/>
    </location>
</feature>